<dbReference type="CDD" id="cd00609">
    <property type="entry name" value="AAT_like"/>
    <property type="match status" value="1"/>
</dbReference>
<keyword evidence="1" id="KW-0808">Transferase</keyword>
<gene>
    <name evidence="1" type="ORF">BJX68DRAFT_267834</name>
</gene>
<organism evidence="1 2">
    <name type="scientific">Aspergillus pseudodeflectus</name>
    <dbReference type="NCBI Taxonomy" id="176178"/>
    <lineage>
        <taxon>Eukaryota</taxon>
        <taxon>Fungi</taxon>
        <taxon>Dikarya</taxon>
        <taxon>Ascomycota</taxon>
        <taxon>Pezizomycotina</taxon>
        <taxon>Eurotiomycetes</taxon>
        <taxon>Eurotiomycetidae</taxon>
        <taxon>Eurotiales</taxon>
        <taxon>Aspergillaceae</taxon>
        <taxon>Aspergillus</taxon>
        <taxon>Aspergillus subgen. Nidulantes</taxon>
    </lineage>
</organism>
<dbReference type="RefSeq" id="XP_070897952.1">
    <property type="nucleotide sequence ID" value="XM_071045919.1"/>
</dbReference>
<dbReference type="InterPro" id="IPR015422">
    <property type="entry name" value="PyrdxlP-dep_Trfase_small"/>
</dbReference>
<sequence length="399" mass="44256">MEHEQEVIDLFCGWPNPSLLPTSALSEAFNTVMADSSIRTPALMYGPDEGYGPVREHIAQWLTSYYKPKDPIPSSRICITGGASQNLACILQVFSDPIYTRNVWMVAPTYHLACRIFDDAGFAGRLRAVPQDKTGLDLDYLRRELVAAEERVGLRNRIQWRLKIRRPFALLPRLVDVDRYLDGGPSNECGNVVSNGSFSKLIGPGIRTGWAEGTDDFAYGLSQTGCQRSGGSPSQFSSAMVDQLFPQGILQTHIDQVLRPAYASRYHRMMSAINEHLLPLGATLPFSGPSVAGGYFIWVALPGSLRANDLAPVALQEHRVKIAAGELFQVQRDLGVTKNEFGSYVRLCFAWEQEENLAEGVRRLGYAIRQMTVKSESGPRSPITLTHGLRELEPRVTVE</sequence>
<dbReference type="SUPFAM" id="SSF53383">
    <property type="entry name" value="PLP-dependent transferases"/>
    <property type="match status" value="1"/>
</dbReference>
<dbReference type="InterPro" id="IPR015424">
    <property type="entry name" value="PyrdxlP-dep_Trfase"/>
</dbReference>
<proteinExistence type="predicted"/>
<dbReference type="Gene3D" id="3.40.640.10">
    <property type="entry name" value="Type I PLP-dependent aspartate aminotransferase-like (Major domain)"/>
    <property type="match status" value="2"/>
</dbReference>
<comment type="caution">
    <text evidence="1">The sequence shown here is derived from an EMBL/GenBank/DDBJ whole genome shotgun (WGS) entry which is preliminary data.</text>
</comment>
<dbReference type="InterPro" id="IPR015421">
    <property type="entry name" value="PyrdxlP-dep_Trfase_major"/>
</dbReference>
<protein>
    <submittedName>
        <fullName evidence="1">Pyridoxal phosphate-dependent transferase</fullName>
    </submittedName>
</protein>
<dbReference type="GeneID" id="98161083"/>
<dbReference type="PANTHER" id="PTHR42858:SF1">
    <property type="entry name" value="LD15494P"/>
    <property type="match status" value="1"/>
</dbReference>
<keyword evidence="2" id="KW-1185">Reference proteome</keyword>
<accession>A0ABR4K7A0</accession>
<dbReference type="GO" id="GO:0016740">
    <property type="term" value="F:transferase activity"/>
    <property type="evidence" value="ECO:0007669"/>
    <property type="project" value="UniProtKB-KW"/>
</dbReference>
<evidence type="ECO:0000313" key="1">
    <source>
        <dbReference type="EMBL" id="KAL2847907.1"/>
    </source>
</evidence>
<dbReference type="Proteomes" id="UP001610444">
    <property type="component" value="Unassembled WGS sequence"/>
</dbReference>
<name>A0ABR4K7A0_9EURO</name>
<reference evidence="1 2" key="1">
    <citation type="submission" date="2024-07" db="EMBL/GenBank/DDBJ databases">
        <title>Section-level genome sequencing and comparative genomics of Aspergillus sections Usti and Cavernicolus.</title>
        <authorList>
            <consortium name="Lawrence Berkeley National Laboratory"/>
            <person name="Nybo J.L."/>
            <person name="Vesth T.C."/>
            <person name="Theobald S."/>
            <person name="Frisvad J.C."/>
            <person name="Larsen T.O."/>
            <person name="Kjaerboelling I."/>
            <person name="Rothschild-Mancinelli K."/>
            <person name="Lyhne E.K."/>
            <person name="Kogle M.E."/>
            <person name="Barry K."/>
            <person name="Clum A."/>
            <person name="Na H."/>
            <person name="Ledsgaard L."/>
            <person name="Lin J."/>
            <person name="Lipzen A."/>
            <person name="Kuo A."/>
            <person name="Riley R."/>
            <person name="Mondo S."/>
            <person name="LaButti K."/>
            <person name="Haridas S."/>
            <person name="Pangalinan J."/>
            <person name="Salamov A.A."/>
            <person name="Simmons B.A."/>
            <person name="Magnuson J.K."/>
            <person name="Chen J."/>
            <person name="Drula E."/>
            <person name="Henrissat B."/>
            <person name="Wiebenga A."/>
            <person name="Lubbers R.J."/>
            <person name="Gomes A.C."/>
            <person name="Macurrencykelacurrency M.R."/>
            <person name="Stajich J."/>
            <person name="Grigoriev I.V."/>
            <person name="Mortensen U.H."/>
            <person name="De vries R.P."/>
            <person name="Baker S.E."/>
            <person name="Andersen M.R."/>
        </authorList>
    </citation>
    <scope>NUCLEOTIDE SEQUENCE [LARGE SCALE GENOMIC DNA]</scope>
    <source>
        <strain evidence="1 2">CBS 756.74</strain>
    </source>
</reference>
<dbReference type="EMBL" id="JBFXLR010000027">
    <property type="protein sequence ID" value="KAL2847907.1"/>
    <property type="molecule type" value="Genomic_DNA"/>
</dbReference>
<dbReference type="Gene3D" id="3.90.1150.10">
    <property type="entry name" value="Aspartate Aminotransferase, domain 1"/>
    <property type="match status" value="2"/>
</dbReference>
<dbReference type="PANTHER" id="PTHR42858">
    <property type="entry name" value="AMINOTRANSFERASE"/>
    <property type="match status" value="1"/>
</dbReference>
<evidence type="ECO:0000313" key="2">
    <source>
        <dbReference type="Proteomes" id="UP001610444"/>
    </source>
</evidence>